<dbReference type="SUPFAM" id="SSF109854">
    <property type="entry name" value="DinB/YfiT-like putative metalloenzymes"/>
    <property type="match status" value="1"/>
</dbReference>
<dbReference type="Gene3D" id="1.20.120.450">
    <property type="entry name" value="dinb family like domain"/>
    <property type="match status" value="1"/>
</dbReference>
<accession>A0ABU8HCF3</accession>
<dbReference type="InterPro" id="IPR034660">
    <property type="entry name" value="DinB/YfiT-like"/>
</dbReference>
<comment type="caution">
    <text evidence="3">The sequence shown here is derived from an EMBL/GenBank/DDBJ whole genome shotgun (WGS) entry which is preliminary data.</text>
</comment>
<dbReference type="RefSeq" id="WP_336586440.1">
    <property type="nucleotide sequence ID" value="NZ_JBBAXC010000005.1"/>
</dbReference>
<reference evidence="3 4" key="1">
    <citation type="journal article" date="2018" name="J. Microbiol.">
        <title>Bacillus spongiae sp. nov., isolated from sponge of Jeju Island.</title>
        <authorList>
            <person name="Lee G.E."/>
            <person name="Im W.T."/>
            <person name="Park J.S."/>
        </authorList>
    </citation>
    <scope>NUCLEOTIDE SEQUENCE [LARGE SCALE GENOMIC DNA]</scope>
    <source>
        <strain evidence="3 4">135PIL107-10</strain>
    </source>
</reference>
<proteinExistence type="inferred from homology"/>
<dbReference type="Pfam" id="PF05163">
    <property type="entry name" value="DinB"/>
    <property type="match status" value="1"/>
</dbReference>
<dbReference type="EMBL" id="JBBAXC010000005">
    <property type="protein sequence ID" value="MEI5907000.1"/>
    <property type="molecule type" value="Genomic_DNA"/>
</dbReference>
<evidence type="ECO:0000313" key="4">
    <source>
        <dbReference type="Proteomes" id="UP001312865"/>
    </source>
</evidence>
<dbReference type="InterPro" id="IPR007837">
    <property type="entry name" value="DinB"/>
</dbReference>
<name>A0ABU8HCF3_9BACI</name>
<evidence type="ECO:0000256" key="2">
    <source>
        <dbReference type="ARBA" id="ARBA00022723"/>
    </source>
</evidence>
<evidence type="ECO:0000256" key="1">
    <source>
        <dbReference type="ARBA" id="ARBA00008635"/>
    </source>
</evidence>
<dbReference type="Proteomes" id="UP001312865">
    <property type="component" value="Unassembled WGS sequence"/>
</dbReference>
<gene>
    <name evidence="3" type="ORF">WAK64_08010</name>
</gene>
<evidence type="ECO:0000313" key="3">
    <source>
        <dbReference type="EMBL" id="MEI5907000.1"/>
    </source>
</evidence>
<organism evidence="3 4">
    <name type="scientific">Bacillus spongiae</name>
    <dbReference type="NCBI Taxonomy" id="2683610"/>
    <lineage>
        <taxon>Bacteria</taxon>
        <taxon>Bacillati</taxon>
        <taxon>Bacillota</taxon>
        <taxon>Bacilli</taxon>
        <taxon>Bacillales</taxon>
        <taxon>Bacillaceae</taxon>
        <taxon>Bacillus</taxon>
    </lineage>
</organism>
<keyword evidence="4" id="KW-1185">Reference proteome</keyword>
<sequence length="167" mass="19074">MFQSINNFLKTWEYEAGATHRLLTNLTEESLQQESTNEHWSVGEIAWHLVSSIKIITSNTDLQFEGPGKGSPLPESVEKIANSYLQVSVAFVHALQTQWSDDQLEKRIDFFGQKMKKGTLLLFLLQHQTHHRGQLTILMRQAGLRVHGIYGPSLEEWAQFGMEPPKV</sequence>
<keyword evidence="2" id="KW-0479">Metal-binding</keyword>
<protein>
    <submittedName>
        <fullName evidence="3">DinB family protein</fullName>
    </submittedName>
</protein>
<comment type="similarity">
    <text evidence="1">Belongs to the DinB family.</text>
</comment>